<dbReference type="AlphaFoldDB" id="A0A0F9TMD8"/>
<evidence type="ECO:0000313" key="1">
    <source>
        <dbReference type="EMBL" id="KKN76102.1"/>
    </source>
</evidence>
<dbReference type="EMBL" id="LAZR01000300">
    <property type="protein sequence ID" value="KKN76102.1"/>
    <property type="molecule type" value="Genomic_DNA"/>
</dbReference>
<accession>A0A0F9TMD8</accession>
<feature type="non-terminal residue" evidence="1">
    <location>
        <position position="103"/>
    </location>
</feature>
<protein>
    <submittedName>
        <fullName evidence="1">Uncharacterized protein</fullName>
    </submittedName>
</protein>
<organism evidence="1">
    <name type="scientific">marine sediment metagenome</name>
    <dbReference type="NCBI Taxonomy" id="412755"/>
    <lineage>
        <taxon>unclassified sequences</taxon>
        <taxon>metagenomes</taxon>
        <taxon>ecological metagenomes</taxon>
    </lineage>
</organism>
<dbReference type="PROSITE" id="PS51257">
    <property type="entry name" value="PROKAR_LIPOPROTEIN"/>
    <property type="match status" value="1"/>
</dbReference>
<gene>
    <name evidence="1" type="ORF">LCGC14_0374920</name>
</gene>
<comment type="caution">
    <text evidence="1">The sequence shown here is derived from an EMBL/GenBank/DDBJ whole genome shotgun (WGS) entry which is preliminary data.</text>
</comment>
<sequence length="103" mass="11757">MLMKKVTILLYILSVVVLISCSNKVDEVEKLNATQITNMYDGCISDKGILQTKYNTLNVTFGNLKEEHLKLKNITLAGYSQNTSDRNELIRRISYLENVSERV</sequence>
<name>A0A0F9TMD8_9ZZZZ</name>
<proteinExistence type="predicted"/>
<reference evidence="1" key="1">
    <citation type="journal article" date="2015" name="Nature">
        <title>Complex archaea that bridge the gap between prokaryotes and eukaryotes.</title>
        <authorList>
            <person name="Spang A."/>
            <person name="Saw J.H."/>
            <person name="Jorgensen S.L."/>
            <person name="Zaremba-Niedzwiedzka K."/>
            <person name="Martijn J."/>
            <person name="Lind A.E."/>
            <person name="van Eijk R."/>
            <person name="Schleper C."/>
            <person name="Guy L."/>
            <person name="Ettema T.J."/>
        </authorList>
    </citation>
    <scope>NUCLEOTIDE SEQUENCE</scope>
</reference>